<dbReference type="InterPro" id="IPR017733">
    <property type="entry name" value="OmpA-like_dom_proteobacteria"/>
</dbReference>
<keyword evidence="3" id="KW-1133">Transmembrane helix</keyword>
<feature type="compositionally biased region" description="Basic and acidic residues" evidence="2">
    <location>
        <begin position="402"/>
        <end position="412"/>
    </location>
</feature>
<evidence type="ECO:0000256" key="3">
    <source>
        <dbReference type="SAM" id="Phobius"/>
    </source>
</evidence>
<dbReference type="InterPro" id="IPR038522">
    <property type="entry name" value="T4/T6SS_DotU_sf"/>
</dbReference>
<evidence type="ECO:0000256" key="2">
    <source>
        <dbReference type="SAM" id="MobiDB-lite"/>
    </source>
</evidence>
<organism evidence="5 6">
    <name type="scientific">Aliidongia dinghuensis</name>
    <dbReference type="NCBI Taxonomy" id="1867774"/>
    <lineage>
        <taxon>Bacteria</taxon>
        <taxon>Pseudomonadati</taxon>
        <taxon>Pseudomonadota</taxon>
        <taxon>Alphaproteobacteria</taxon>
        <taxon>Rhodospirillales</taxon>
        <taxon>Dongiaceae</taxon>
        <taxon>Aliidongia</taxon>
    </lineage>
</organism>
<keyword evidence="3" id="KW-0812">Transmembrane</keyword>
<feature type="region of interest" description="Disordered" evidence="2">
    <location>
        <begin position="1"/>
        <end position="35"/>
    </location>
</feature>
<dbReference type="SUPFAM" id="SSF103088">
    <property type="entry name" value="OmpA-like"/>
    <property type="match status" value="1"/>
</dbReference>
<feature type="domain" description="OmpA-like" evidence="4">
    <location>
        <begin position="318"/>
        <end position="438"/>
    </location>
</feature>
<evidence type="ECO:0000313" key="6">
    <source>
        <dbReference type="Proteomes" id="UP000646365"/>
    </source>
</evidence>
<accession>A0A8J2YU82</accession>
<sequence>MTLYSTHGGGPEQTIVKPTPGGRRPSAAPVRPVEAAPSYRAEDVADLTAGGINPLVAAAGPILGLVRRLTASVEQSNVDLLRERVIAEIRTFEKRVLAASVPAEAARAAHYALCATLDDVVLNTPWGNHSSWTRNSMVSTFHLDVSGGERFFDLLTHLHREPGANRDVLELMYLCLSLGFEGRLRIIPHGALELARIRDGLYRTLRQQGDFERELSPHWHGIEAVHRPLRSYVELWTIVAASVIIITLMIVGFSFALNRSSDGTLKTLATLPPTGTPSIHVAAPALPAPPPKNVAFDHLKTFLKPEIDQKLVTVSGEGATVTVRIRNSGMFPSGSATIDERYDGLVDRIAQALDGEPGKILITGHTDNVPIHTVRFPSNWHLSTARAEAVADMVKAHLADKTRVTSEGRADAEPLASNDTPEGRETNRRIDIMLTRPTLSRPAGAQAP</sequence>
<name>A0A8J2YU82_9PROT</name>
<dbReference type="InterPro" id="IPR036737">
    <property type="entry name" value="OmpA-like_sf"/>
</dbReference>
<dbReference type="Pfam" id="PF09850">
    <property type="entry name" value="DotU"/>
    <property type="match status" value="1"/>
</dbReference>
<dbReference type="GO" id="GO:0016020">
    <property type="term" value="C:membrane"/>
    <property type="evidence" value="ECO:0007669"/>
    <property type="project" value="UniProtKB-UniRule"/>
</dbReference>
<evidence type="ECO:0000259" key="4">
    <source>
        <dbReference type="PROSITE" id="PS51123"/>
    </source>
</evidence>
<dbReference type="PROSITE" id="PS51123">
    <property type="entry name" value="OMPA_2"/>
    <property type="match status" value="1"/>
</dbReference>
<dbReference type="NCBIfam" id="TIGR03349">
    <property type="entry name" value="IV_VI_DotU"/>
    <property type="match status" value="1"/>
</dbReference>
<dbReference type="NCBIfam" id="TIGR03350">
    <property type="entry name" value="type_VI_ompA"/>
    <property type="match status" value="1"/>
</dbReference>
<dbReference type="Gene3D" id="3.30.1330.60">
    <property type="entry name" value="OmpA-like domain"/>
    <property type="match status" value="1"/>
</dbReference>
<evidence type="ECO:0000313" key="5">
    <source>
        <dbReference type="EMBL" id="GGF20359.1"/>
    </source>
</evidence>
<dbReference type="InterPro" id="IPR017732">
    <property type="entry name" value="T4/T6SS_DotU"/>
</dbReference>
<dbReference type="AlphaFoldDB" id="A0A8J2YU82"/>
<reference evidence="5" key="1">
    <citation type="journal article" date="2014" name="Int. J. Syst. Evol. Microbiol.">
        <title>Complete genome sequence of Corynebacterium casei LMG S-19264T (=DSM 44701T), isolated from a smear-ripened cheese.</title>
        <authorList>
            <consortium name="US DOE Joint Genome Institute (JGI-PGF)"/>
            <person name="Walter F."/>
            <person name="Albersmeier A."/>
            <person name="Kalinowski J."/>
            <person name="Ruckert C."/>
        </authorList>
    </citation>
    <scope>NUCLEOTIDE SEQUENCE</scope>
    <source>
        <strain evidence="5">CGMCC 1.15725</strain>
    </source>
</reference>
<keyword evidence="6" id="KW-1185">Reference proteome</keyword>
<gene>
    <name evidence="5" type="primary">impK</name>
    <name evidence="5" type="ORF">GCM10011611_27950</name>
</gene>
<feature type="region of interest" description="Disordered" evidence="2">
    <location>
        <begin position="402"/>
        <end position="429"/>
    </location>
</feature>
<dbReference type="EMBL" id="BMJQ01000006">
    <property type="protein sequence ID" value="GGF20359.1"/>
    <property type="molecule type" value="Genomic_DNA"/>
</dbReference>
<dbReference type="PANTHER" id="PTHR38033:SF1">
    <property type="entry name" value="DOTU FAMILY TYPE IV_VI SECRETION SYSTEM PROTEIN"/>
    <property type="match status" value="1"/>
</dbReference>
<dbReference type="NCBIfam" id="NF038228">
    <property type="entry name" value="IcmH_DotU_IVB"/>
    <property type="match status" value="1"/>
</dbReference>
<dbReference type="CDD" id="cd07185">
    <property type="entry name" value="OmpA_C-like"/>
    <property type="match status" value="1"/>
</dbReference>
<dbReference type="PANTHER" id="PTHR38033">
    <property type="entry name" value="MEMBRANE PROTEIN-RELATED"/>
    <property type="match status" value="1"/>
</dbReference>
<reference evidence="5" key="2">
    <citation type="submission" date="2020-09" db="EMBL/GenBank/DDBJ databases">
        <authorList>
            <person name="Sun Q."/>
            <person name="Zhou Y."/>
        </authorList>
    </citation>
    <scope>NUCLEOTIDE SEQUENCE</scope>
    <source>
        <strain evidence="5">CGMCC 1.15725</strain>
    </source>
</reference>
<comment type="caution">
    <text evidence="5">The sequence shown here is derived from an EMBL/GenBank/DDBJ whole genome shotgun (WGS) entry which is preliminary data.</text>
</comment>
<keyword evidence="1 3" id="KW-0472">Membrane</keyword>
<dbReference type="Pfam" id="PF00691">
    <property type="entry name" value="OmpA"/>
    <property type="match status" value="1"/>
</dbReference>
<dbReference type="Gene3D" id="1.25.40.590">
    <property type="entry name" value="Type IV / VI secretion system, DotU"/>
    <property type="match status" value="1"/>
</dbReference>
<feature type="transmembrane region" description="Helical" evidence="3">
    <location>
        <begin position="235"/>
        <end position="257"/>
    </location>
</feature>
<dbReference type="InterPro" id="IPR006665">
    <property type="entry name" value="OmpA-like"/>
</dbReference>
<protein>
    <submittedName>
        <fullName evidence="5">Cell envelope biogenesis protein OmpA</fullName>
    </submittedName>
</protein>
<evidence type="ECO:0000256" key="1">
    <source>
        <dbReference type="PROSITE-ProRule" id="PRU00473"/>
    </source>
</evidence>
<dbReference type="RefSeq" id="WP_189046678.1">
    <property type="nucleotide sequence ID" value="NZ_BMJQ01000006.1"/>
</dbReference>
<proteinExistence type="predicted"/>
<dbReference type="Proteomes" id="UP000646365">
    <property type="component" value="Unassembled WGS sequence"/>
</dbReference>